<gene>
    <name evidence="2" type="ORF">KCG35_19480</name>
</gene>
<accession>A0ABS5ZGQ9</accession>
<evidence type="ECO:0000313" key="3">
    <source>
        <dbReference type="Proteomes" id="UP000690515"/>
    </source>
</evidence>
<feature type="region of interest" description="Disordered" evidence="1">
    <location>
        <begin position="59"/>
        <end position="152"/>
    </location>
</feature>
<dbReference type="EMBL" id="JAGSOY010000068">
    <property type="protein sequence ID" value="MBU2713254.1"/>
    <property type="molecule type" value="Genomic_DNA"/>
</dbReference>
<evidence type="ECO:0000256" key="1">
    <source>
        <dbReference type="SAM" id="MobiDB-lite"/>
    </source>
</evidence>
<keyword evidence="3" id="KW-1185">Reference proteome</keyword>
<evidence type="ECO:0000313" key="2">
    <source>
        <dbReference type="EMBL" id="MBU2713254.1"/>
    </source>
</evidence>
<protein>
    <recommendedName>
        <fullName evidence="4">Collagen-like protein</fullName>
    </recommendedName>
</protein>
<dbReference type="PANTHER" id="PTHR24637">
    <property type="entry name" value="COLLAGEN"/>
    <property type="match status" value="1"/>
</dbReference>
<dbReference type="Proteomes" id="UP000690515">
    <property type="component" value="Unassembled WGS sequence"/>
</dbReference>
<proteinExistence type="predicted"/>
<reference evidence="2 3" key="1">
    <citation type="submission" date="2021-04" db="EMBL/GenBank/DDBJ databases">
        <authorList>
            <person name="Pira H."/>
            <person name="Risdian C."/>
            <person name="Wink J."/>
        </authorList>
    </citation>
    <scope>NUCLEOTIDE SEQUENCE [LARGE SCALE GENOMIC DNA]</scope>
    <source>
        <strain evidence="2 3">WH53</strain>
    </source>
</reference>
<dbReference type="InterPro" id="IPR008160">
    <property type="entry name" value="Collagen"/>
</dbReference>
<organism evidence="2 3">
    <name type="scientific">Zooshikella harenae</name>
    <dbReference type="NCBI Taxonomy" id="2827238"/>
    <lineage>
        <taxon>Bacteria</taxon>
        <taxon>Pseudomonadati</taxon>
        <taxon>Pseudomonadota</taxon>
        <taxon>Gammaproteobacteria</taxon>
        <taxon>Oceanospirillales</taxon>
        <taxon>Zooshikellaceae</taxon>
        <taxon>Zooshikella</taxon>
    </lineage>
</organism>
<sequence>MTTDGPLVFGNSVSEQLAYPLQGELDEIHVYNRAISSVEASCLADIGFNCVPEFYQGPQGPRGNQGAPGIPGNKGNQGEKGDRGPQGEQGQKGDAGPQGPVGPQGPKGAKGDKGTQGPIGETGPQGPKGDKGDQGPKGPQGPEGPVATHYSQLPTGSVAGYCHVGNAKHTSNKSKYEVILPAIAVPKWGGWECSCEKGWKSIYYGFANYAGSANALFYSCIKN</sequence>
<comment type="caution">
    <text evidence="2">The sequence shown here is derived from an EMBL/GenBank/DDBJ whole genome shotgun (WGS) entry which is preliminary data.</text>
</comment>
<name>A0ABS5ZGQ9_9GAMM</name>
<evidence type="ECO:0008006" key="4">
    <source>
        <dbReference type="Google" id="ProtNLM"/>
    </source>
</evidence>
<dbReference type="Pfam" id="PF01391">
    <property type="entry name" value="Collagen"/>
    <property type="match status" value="1"/>
</dbReference>